<evidence type="ECO:0000259" key="7">
    <source>
        <dbReference type="Pfam" id="PF09349"/>
    </source>
</evidence>
<dbReference type="PANTHER" id="PTHR43466:SF1">
    <property type="entry name" value="2-OXO-4-HYDROXY-4-CARBOXY-5-UREIDOIMIDAZOLINE DECARBOXYLASE-RELATED"/>
    <property type="match status" value="1"/>
</dbReference>
<keyword evidence="6" id="KW-0456">Lyase</keyword>
<proteinExistence type="predicted"/>
<dbReference type="GO" id="GO:0005777">
    <property type="term" value="C:peroxisome"/>
    <property type="evidence" value="ECO:0007669"/>
    <property type="project" value="TreeGrafter"/>
</dbReference>
<dbReference type="AlphaFoldDB" id="A0A444Z4Q7"/>
<accession>A0A444Z4Q7</accession>
<keyword evidence="9" id="KW-1185">Reference proteome</keyword>
<reference evidence="8 9" key="1">
    <citation type="submission" date="2019-01" db="EMBL/GenBank/DDBJ databases">
        <title>Sequencing of cultivated peanut Arachis hypogaea provides insights into genome evolution and oil improvement.</title>
        <authorList>
            <person name="Chen X."/>
        </authorList>
    </citation>
    <scope>NUCLEOTIDE SEQUENCE [LARGE SCALE GENOMIC DNA]</scope>
    <source>
        <strain evidence="9">cv. Fuhuasheng</strain>
        <tissue evidence="8">Leaves</tissue>
    </source>
</reference>
<keyword evidence="4" id="KW-0659">Purine metabolism</keyword>
<comment type="pathway">
    <text evidence="2">Purine metabolism; urate degradation; (S)-allantoin from urate: step 3/3.</text>
</comment>
<evidence type="ECO:0000256" key="5">
    <source>
        <dbReference type="ARBA" id="ARBA00022793"/>
    </source>
</evidence>
<dbReference type="SUPFAM" id="SSF158694">
    <property type="entry name" value="UraD-Like"/>
    <property type="match status" value="1"/>
</dbReference>
<sequence length="283" mass="31961">MKIRSDKTTKNYWRKPDPISLVYARTQKGKKAPIASRHIVSGRRSAEAAAYLLRAKGGWVGTSVVVRSSAVHVPVSSRGFSTAPVSSSSTFPLYTVVRRSTAPSPPFQASPFSSLEHATSYARDLWFNRSPIQSWLDVFSAHLHIDEAAKFAPGPIMLELEQFGRKYRRKFGFVFITSTNKKLSHQILDEVKARYENPLSVEIGITSREEFILIERKLARLWDRLIQENVRETPEESGEVVQDSMEEDDVVNNDSSEEVVSTVNKAPKITFDLNKIPEENCFV</sequence>
<dbReference type="Gene3D" id="1.10.3330.10">
    <property type="entry name" value="Oxo-4-hydroxy-4-carboxy-5-ureidoimidazoline decarboxylase"/>
    <property type="match status" value="1"/>
</dbReference>
<feature type="domain" description="Oxo-4-hydroxy-4-carboxy-5-ureidoimidazoline decarboxylase" evidence="7">
    <location>
        <begin position="158"/>
        <end position="205"/>
    </location>
</feature>
<evidence type="ECO:0000313" key="9">
    <source>
        <dbReference type="Proteomes" id="UP000289738"/>
    </source>
</evidence>
<dbReference type="InterPro" id="IPR036778">
    <property type="entry name" value="OHCU_decarboxylase_sf"/>
</dbReference>
<dbReference type="InterPro" id="IPR018020">
    <property type="entry name" value="OHCU_decarboxylase"/>
</dbReference>
<evidence type="ECO:0000256" key="1">
    <source>
        <dbReference type="ARBA" id="ARBA00001163"/>
    </source>
</evidence>
<dbReference type="Proteomes" id="UP000289738">
    <property type="component" value="Chromosome B05"/>
</dbReference>
<evidence type="ECO:0000256" key="2">
    <source>
        <dbReference type="ARBA" id="ARBA00004754"/>
    </source>
</evidence>
<dbReference type="EMBL" id="SDMP01000015">
    <property type="protein sequence ID" value="RYR09155.1"/>
    <property type="molecule type" value="Genomic_DNA"/>
</dbReference>
<evidence type="ECO:0000313" key="8">
    <source>
        <dbReference type="EMBL" id="RYR09155.1"/>
    </source>
</evidence>
<organism evidence="8 9">
    <name type="scientific">Arachis hypogaea</name>
    <name type="common">Peanut</name>
    <dbReference type="NCBI Taxonomy" id="3818"/>
    <lineage>
        <taxon>Eukaryota</taxon>
        <taxon>Viridiplantae</taxon>
        <taxon>Streptophyta</taxon>
        <taxon>Embryophyta</taxon>
        <taxon>Tracheophyta</taxon>
        <taxon>Spermatophyta</taxon>
        <taxon>Magnoliopsida</taxon>
        <taxon>eudicotyledons</taxon>
        <taxon>Gunneridae</taxon>
        <taxon>Pentapetalae</taxon>
        <taxon>rosids</taxon>
        <taxon>fabids</taxon>
        <taxon>Fabales</taxon>
        <taxon>Fabaceae</taxon>
        <taxon>Papilionoideae</taxon>
        <taxon>50 kb inversion clade</taxon>
        <taxon>dalbergioids sensu lato</taxon>
        <taxon>Dalbergieae</taxon>
        <taxon>Pterocarpus clade</taxon>
        <taxon>Arachis</taxon>
    </lineage>
</organism>
<dbReference type="GO" id="GO:0006144">
    <property type="term" value="P:purine nucleobase metabolic process"/>
    <property type="evidence" value="ECO:0007669"/>
    <property type="project" value="UniProtKB-KW"/>
</dbReference>
<dbReference type="EC" id="4.1.1.97" evidence="3"/>
<evidence type="ECO:0000256" key="6">
    <source>
        <dbReference type="ARBA" id="ARBA00023239"/>
    </source>
</evidence>
<comment type="catalytic activity">
    <reaction evidence="1">
        <text>5-hydroxy-2-oxo-4-ureido-2,5-dihydro-1H-imidazole-5-carboxylate + H(+) = (S)-allantoin + CO2</text>
        <dbReference type="Rhea" id="RHEA:26301"/>
        <dbReference type="ChEBI" id="CHEBI:15378"/>
        <dbReference type="ChEBI" id="CHEBI:15678"/>
        <dbReference type="ChEBI" id="CHEBI:16526"/>
        <dbReference type="ChEBI" id="CHEBI:58639"/>
        <dbReference type="EC" id="4.1.1.97"/>
    </reaction>
</comment>
<keyword evidence="5" id="KW-0210">Decarboxylase</keyword>
<dbReference type="GO" id="GO:0019628">
    <property type="term" value="P:urate catabolic process"/>
    <property type="evidence" value="ECO:0007669"/>
    <property type="project" value="TreeGrafter"/>
</dbReference>
<gene>
    <name evidence="8" type="ORF">Ahy_B05g077255</name>
</gene>
<evidence type="ECO:0000256" key="3">
    <source>
        <dbReference type="ARBA" id="ARBA00012257"/>
    </source>
</evidence>
<name>A0A444Z4Q7_ARAHY</name>
<comment type="caution">
    <text evidence="8">The sequence shown here is derived from an EMBL/GenBank/DDBJ whole genome shotgun (WGS) entry which is preliminary data.</text>
</comment>
<evidence type="ECO:0000256" key="4">
    <source>
        <dbReference type="ARBA" id="ARBA00022631"/>
    </source>
</evidence>
<dbReference type="PANTHER" id="PTHR43466">
    <property type="entry name" value="2-OXO-4-HYDROXY-4-CARBOXY-5-UREIDOIMIDAZOLINE DECARBOXYLASE-RELATED"/>
    <property type="match status" value="1"/>
</dbReference>
<dbReference type="Pfam" id="PF09349">
    <property type="entry name" value="OHCU_decarbox"/>
    <property type="match status" value="1"/>
</dbReference>
<dbReference type="GO" id="GO:0051997">
    <property type="term" value="F:2-oxo-4-hydroxy-4-carboxy-5-ureidoimidazoline decarboxylase activity"/>
    <property type="evidence" value="ECO:0007669"/>
    <property type="project" value="UniProtKB-EC"/>
</dbReference>
<protein>
    <recommendedName>
        <fullName evidence="3">2-oxo-4-hydroxy-4-carboxy-5-ureidoimidazoline decarboxylase</fullName>
        <ecNumber evidence="3">4.1.1.97</ecNumber>
    </recommendedName>
</protein>